<name>A0A9P0DPM5_PHACE</name>
<dbReference type="Gene3D" id="2.60.120.10">
    <property type="entry name" value="Jelly Rolls"/>
    <property type="match status" value="1"/>
</dbReference>
<evidence type="ECO:0000256" key="1">
    <source>
        <dbReference type="SAM" id="Phobius"/>
    </source>
</evidence>
<organism evidence="3 4">
    <name type="scientific">Phaedon cochleariae</name>
    <name type="common">Mustard beetle</name>
    <dbReference type="NCBI Taxonomy" id="80249"/>
    <lineage>
        <taxon>Eukaryota</taxon>
        <taxon>Metazoa</taxon>
        <taxon>Ecdysozoa</taxon>
        <taxon>Arthropoda</taxon>
        <taxon>Hexapoda</taxon>
        <taxon>Insecta</taxon>
        <taxon>Pterygota</taxon>
        <taxon>Neoptera</taxon>
        <taxon>Endopterygota</taxon>
        <taxon>Coleoptera</taxon>
        <taxon>Polyphaga</taxon>
        <taxon>Cucujiformia</taxon>
        <taxon>Chrysomeloidea</taxon>
        <taxon>Chrysomelidae</taxon>
        <taxon>Chrysomelinae</taxon>
        <taxon>Chrysomelini</taxon>
        <taxon>Phaedon</taxon>
    </lineage>
</organism>
<feature type="transmembrane region" description="Helical" evidence="1">
    <location>
        <begin position="181"/>
        <end position="205"/>
    </location>
</feature>
<dbReference type="PANTHER" id="PTHR45689">
    <property type="entry name" value="I[[H]] CHANNEL, ISOFORM E"/>
    <property type="match status" value="1"/>
</dbReference>
<feature type="transmembrane region" description="Helical" evidence="1">
    <location>
        <begin position="217"/>
        <end position="242"/>
    </location>
</feature>
<proteinExistence type="predicted"/>
<keyword evidence="1" id="KW-1133">Transmembrane helix</keyword>
<dbReference type="OrthoDB" id="10012075at2759"/>
<sequence>MPHQCTIEPTKLNNGKSDSSWLKSKWLSLVVISADNPLCSLYFRSETGVRAEKMKQLCSKHPYIIHPMSKFRRWYDVCILFIYILMLLVKPIDGSIGRHQSMDDLFANYREFSLSLDFVSWINIFLHFGMGCTDARNKVIEMRPSKIARKYLSSPYFIVDILSSLPRYLPYYWNEGTQNKIIMGCLNICCMLKLFRIFTVIKLISKVSYSFHIKSSMAVFMTSAITGCLYILHLSTCLLMAVPRLVQYHFGGESLDWLREHYGENYRKKYIMAVFRSSACLLGIRYDLEENKYVEDYLITIATYVVGKILIATTWVVLAVAILNSRSMNIKYQEIINQLNEYMIQKQLPIELRHRISQFYAFKYQSRYFKEELINSLLSDKLRKDINLHVCRSLIENVSLFADLPSNQVSDVVALLVPEIFLARDTIIQSGTNGDSMYFLSSGTVAVYTHSGKEVCHLQDGAYFGEISLVLKDQARTATIIAIEVTQVYRLKKKDFEKTLVKNRPVYQSIIHRAEMRLKETLQLEESYKMALFEKTYTKQSVAVPSRSVSYVSSSGPGNPMNIVPSTYMKK</sequence>
<dbReference type="AlphaFoldDB" id="A0A9P0DPM5"/>
<keyword evidence="4" id="KW-1185">Reference proteome</keyword>
<keyword evidence="1" id="KW-0472">Membrane</keyword>
<dbReference type="GO" id="GO:0005249">
    <property type="term" value="F:voltage-gated potassium channel activity"/>
    <property type="evidence" value="ECO:0007669"/>
    <property type="project" value="TreeGrafter"/>
</dbReference>
<reference evidence="3" key="2">
    <citation type="submission" date="2022-10" db="EMBL/GenBank/DDBJ databases">
        <authorList>
            <consortium name="ENA_rothamsted_submissions"/>
            <consortium name="culmorum"/>
            <person name="King R."/>
        </authorList>
    </citation>
    <scope>NUCLEOTIDE SEQUENCE</scope>
</reference>
<dbReference type="PROSITE" id="PS50042">
    <property type="entry name" value="CNMP_BINDING_3"/>
    <property type="match status" value="1"/>
</dbReference>
<dbReference type="InterPro" id="IPR000595">
    <property type="entry name" value="cNMP-bd_dom"/>
</dbReference>
<accession>A0A9P0DPM5</accession>
<dbReference type="SUPFAM" id="SSF81324">
    <property type="entry name" value="Voltage-gated potassium channels"/>
    <property type="match status" value="1"/>
</dbReference>
<protein>
    <recommendedName>
        <fullName evidence="2">Cyclic nucleotide-binding domain-containing protein</fullName>
    </recommendedName>
</protein>
<feature type="transmembrane region" description="Helical" evidence="1">
    <location>
        <begin position="74"/>
        <end position="92"/>
    </location>
</feature>
<feature type="transmembrane region" description="Helical" evidence="1">
    <location>
        <begin position="297"/>
        <end position="323"/>
    </location>
</feature>
<dbReference type="PROSITE" id="PS00889">
    <property type="entry name" value="CNMP_BINDING_2"/>
    <property type="match status" value="1"/>
</dbReference>
<dbReference type="SUPFAM" id="SSF51206">
    <property type="entry name" value="cAMP-binding domain-like"/>
    <property type="match status" value="1"/>
</dbReference>
<dbReference type="CDD" id="cd00038">
    <property type="entry name" value="CAP_ED"/>
    <property type="match status" value="1"/>
</dbReference>
<dbReference type="PANTHER" id="PTHR45689:SF14">
    <property type="entry name" value="CYCLIC NUCLEOTIDE-GATED CATION CHANNEL SUBUNIT A-LIKE PROTEIN"/>
    <property type="match status" value="1"/>
</dbReference>
<dbReference type="GO" id="GO:0098855">
    <property type="term" value="C:HCN channel complex"/>
    <property type="evidence" value="ECO:0007669"/>
    <property type="project" value="TreeGrafter"/>
</dbReference>
<dbReference type="Gene3D" id="1.10.287.630">
    <property type="entry name" value="Helix hairpin bin"/>
    <property type="match status" value="1"/>
</dbReference>
<dbReference type="InterPro" id="IPR018488">
    <property type="entry name" value="cNMP-bd_CS"/>
</dbReference>
<evidence type="ECO:0000313" key="3">
    <source>
        <dbReference type="EMBL" id="CAH1183541.1"/>
    </source>
</evidence>
<feature type="transmembrane region" description="Helical" evidence="1">
    <location>
        <begin position="112"/>
        <end position="130"/>
    </location>
</feature>
<gene>
    <name evidence="3" type="ORF">PHAECO_LOCUS13013</name>
</gene>
<dbReference type="GO" id="GO:0035725">
    <property type="term" value="P:sodium ion transmembrane transport"/>
    <property type="evidence" value="ECO:0007669"/>
    <property type="project" value="TreeGrafter"/>
</dbReference>
<dbReference type="Pfam" id="PF00027">
    <property type="entry name" value="cNMP_binding"/>
    <property type="match status" value="1"/>
</dbReference>
<dbReference type="PRINTS" id="PR00103">
    <property type="entry name" value="CAMPKINASE"/>
</dbReference>
<feature type="domain" description="Cyclic nucleotide-binding" evidence="2">
    <location>
        <begin position="400"/>
        <end position="517"/>
    </location>
</feature>
<dbReference type="Proteomes" id="UP001153737">
    <property type="component" value="Chromosome 9"/>
</dbReference>
<dbReference type="EMBL" id="OU896715">
    <property type="protein sequence ID" value="CAH1183541.1"/>
    <property type="molecule type" value="Genomic_DNA"/>
</dbReference>
<dbReference type="SMART" id="SM00100">
    <property type="entry name" value="cNMP"/>
    <property type="match status" value="1"/>
</dbReference>
<keyword evidence="1" id="KW-0812">Transmembrane</keyword>
<dbReference type="InterPro" id="IPR051413">
    <property type="entry name" value="K/Na_HCN_channel"/>
</dbReference>
<dbReference type="GO" id="GO:0003254">
    <property type="term" value="P:regulation of membrane depolarization"/>
    <property type="evidence" value="ECO:0007669"/>
    <property type="project" value="TreeGrafter"/>
</dbReference>
<evidence type="ECO:0000259" key="2">
    <source>
        <dbReference type="PROSITE" id="PS50042"/>
    </source>
</evidence>
<dbReference type="PROSITE" id="PS00888">
    <property type="entry name" value="CNMP_BINDING_1"/>
    <property type="match status" value="1"/>
</dbReference>
<reference evidence="3" key="1">
    <citation type="submission" date="2022-01" db="EMBL/GenBank/DDBJ databases">
        <authorList>
            <person name="King R."/>
        </authorList>
    </citation>
    <scope>NUCLEOTIDE SEQUENCE</scope>
</reference>
<evidence type="ECO:0000313" key="4">
    <source>
        <dbReference type="Proteomes" id="UP001153737"/>
    </source>
</evidence>
<feature type="transmembrane region" description="Helical" evidence="1">
    <location>
        <begin position="151"/>
        <end position="169"/>
    </location>
</feature>
<dbReference type="InterPro" id="IPR018490">
    <property type="entry name" value="cNMP-bd_dom_sf"/>
</dbReference>
<dbReference type="InterPro" id="IPR014710">
    <property type="entry name" value="RmlC-like_jellyroll"/>
</dbReference>